<feature type="transmembrane region" description="Helical" evidence="13 14">
    <location>
        <begin position="85"/>
        <end position="108"/>
    </location>
</feature>
<dbReference type="Proteomes" id="UP000005222">
    <property type="component" value="Chromosome J"/>
</dbReference>
<evidence type="ECO:0000313" key="17">
    <source>
        <dbReference type="EMBL" id="CCE82300.1"/>
    </source>
</evidence>
<evidence type="ECO:0000256" key="3">
    <source>
        <dbReference type="ARBA" id="ARBA00022603"/>
    </source>
</evidence>
<evidence type="ECO:0000256" key="1">
    <source>
        <dbReference type="ARBA" id="ARBA00004127"/>
    </source>
</evidence>
<evidence type="ECO:0000313" key="18">
    <source>
        <dbReference type="Proteomes" id="UP000005222"/>
    </source>
</evidence>
<evidence type="ECO:0000256" key="9">
    <source>
        <dbReference type="ARBA" id="ARBA00023098"/>
    </source>
</evidence>
<comment type="function">
    <text evidence="13 14">Catalyzes the first step of the methylation pathway of phosphatidylcholine biosynthesis, the SAM-dependent methylation of phosphatidylethanolamine (PE) to phosphatidylmonomethylethanolamine (PMME).</text>
</comment>
<keyword evidence="10 13" id="KW-0472">Membrane</keyword>
<dbReference type="HAMAP" id="MF_03217">
    <property type="entry name" value="PEMT"/>
    <property type="match status" value="1"/>
</dbReference>
<dbReference type="GO" id="GO:0004608">
    <property type="term" value="F:phosphatidylethanolamine N-methyltransferase activity"/>
    <property type="evidence" value="ECO:0007669"/>
    <property type="project" value="UniProtKB-UniRule"/>
</dbReference>
<evidence type="ECO:0000256" key="14">
    <source>
        <dbReference type="RuleBase" id="RU361122"/>
    </source>
</evidence>
<feature type="region of interest" description="Disordered" evidence="15">
    <location>
        <begin position="1"/>
        <end position="23"/>
    </location>
</feature>
<evidence type="ECO:0000256" key="8">
    <source>
        <dbReference type="ARBA" id="ARBA00022989"/>
    </source>
</evidence>
<dbReference type="InterPro" id="IPR041611">
    <property type="entry name" value="SKICH"/>
</dbReference>
<dbReference type="AlphaFoldDB" id="G8YBG9"/>
<evidence type="ECO:0000256" key="13">
    <source>
        <dbReference type="HAMAP-Rule" id="MF_03217"/>
    </source>
</evidence>
<dbReference type="GO" id="GO:0032259">
    <property type="term" value="P:methylation"/>
    <property type="evidence" value="ECO:0007669"/>
    <property type="project" value="UniProtKB-KW"/>
</dbReference>
<feature type="transmembrane region" description="Helical" evidence="13 14">
    <location>
        <begin position="533"/>
        <end position="559"/>
    </location>
</feature>
<evidence type="ECO:0000256" key="5">
    <source>
        <dbReference type="ARBA" id="ARBA00022691"/>
    </source>
</evidence>
<keyword evidence="4 13" id="KW-0808">Transferase</keyword>
<gene>
    <name evidence="17" type="primary">Piso0_002020</name>
    <name evidence="17" type="ORF">GNLVRS01_PISO0J02913g</name>
</gene>
<evidence type="ECO:0000256" key="4">
    <source>
        <dbReference type="ARBA" id="ARBA00022679"/>
    </source>
</evidence>
<evidence type="ECO:0000256" key="10">
    <source>
        <dbReference type="ARBA" id="ARBA00023136"/>
    </source>
</evidence>
<comment type="pathway">
    <text evidence="13 14">Phospholipid metabolism; phosphatidylcholine biosynthesis.</text>
</comment>
<evidence type="ECO:0000256" key="12">
    <source>
        <dbReference type="ARBA" id="ARBA00023264"/>
    </source>
</evidence>
<sequence>MSQVEASGKEATESKGVHNGSGNTISGAKGITFSGETFIVPETHDMVKTLFDPNIRKSICERIILVSLAANGIVFWLVGNNQTRISIFIGLYLFWRFSYNFGIGYLLYQQSNHHKLVNWAKKYALFEENDTFASKMARREIKSQLGPNFDLSKYSIDFNTWLLFRKVVDLILMQDFTTFVCLVIVCAISNDNQFINTSQQSIVSVAARLIVGTLLVLFNLWVKVNAHNTIKDYAWYWGDFFFRQINNEELIFDGVFEMFPHPMYSVGYVGYYGLALISKSYTVLVISLFGHFLQMIFLHYIENPHIDKIYGPTKHEVDVIKITKLKDLRHFDNVKPLVGLWNFNLLRASDLNNLILVVTYSIIIPYILSPISPIMDRVTSSKIDHILFGTAISIKLFESVFINVLLFLQSYYKTFTKWYLYNNISVEKSLGNWAVTYNTVITLTYSSFFGWNFHQFLSGFDHAIFYIKDWFYLRVFLGISLILTQVWINSSIIDSLGYFGWFYGDFFIPTHQVQKSNLTKAGVYRYLNNPEQIFGVCGIMGATLIYPTFHNLMFCLLWVGNNFVRINFIEKPHMIKVYGENEVLVDSGVTKTFKRHLLPDVIQRRLSGSNSNKNLLDEHRKISTIMAGATDTLDTFIKELKNSNTRLTKQNIYELSQNLYFENSDYHLDIKGLNIESGVSKFAFTGEPIEIEWNAPEDHSPKDWIGLYKTTQTSYSRYKTLISSAGHWTWVTESKGSYTFSEDKLFLEEGIYEFRYHLDGKHDVAYISEPFEIRTPRIKVPDSLSESENFALVLKENIFDKVVPDVDSIVSPLDSIIQKSSKIIEIYERLSTMISSATHIQVNFKIFLNNDTEQTILSLSAKIINMKKVLDALSYEKIEITDNKKNL</sequence>
<dbReference type="UniPathway" id="UPA00753"/>
<comment type="similarity">
    <text evidence="13 14">Belongs to the class VI-like SAM-binding methyltransferase superfamily. CHO2 family.</text>
</comment>
<dbReference type="Gene3D" id="1.20.120.1630">
    <property type="match status" value="1"/>
</dbReference>
<evidence type="ECO:0000256" key="15">
    <source>
        <dbReference type="SAM" id="MobiDB-lite"/>
    </source>
</evidence>
<dbReference type="HOGENOM" id="CLU_005987_0_1_1"/>
<keyword evidence="8 13" id="KW-1133">Transmembrane helix</keyword>
<evidence type="ECO:0000256" key="7">
    <source>
        <dbReference type="ARBA" id="ARBA00022824"/>
    </source>
</evidence>
<dbReference type="Pfam" id="PF17751">
    <property type="entry name" value="SKICH"/>
    <property type="match status" value="1"/>
</dbReference>
<dbReference type="PROSITE" id="PS51598">
    <property type="entry name" value="SAM_CHO2"/>
    <property type="match status" value="1"/>
</dbReference>
<protein>
    <recommendedName>
        <fullName evidence="13 14">Phosphatidylethanolamine N-methyltransferase</fullName>
        <shortName evidence="13">PE methyltransferase</shortName>
        <shortName evidence="13 14">PEAMT</shortName>
        <shortName evidence="13">PEMT</shortName>
        <ecNumber evidence="13 14">2.1.1.17</ecNumber>
    </recommendedName>
</protein>
<comment type="subcellular location">
    <subcellularLocation>
        <location evidence="1">Endomembrane system</location>
        <topology evidence="1">Multi-pass membrane protein</topology>
    </subcellularLocation>
    <subcellularLocation>
        <location evidence="13 14">Endoplasmic reticulum membrane</location>
        <topology evidence="13 14">Multi-pass membrane protein</topology>
    </subcellularLocation>
</comment>
<dbReference type="PANTHER" id="PTHR32138:SF0">
    <property type="entry name" value="PHOSPHATIDYLETHANOLAMINE N-METHYLTRANSFERASE"/>
    <property type="match status" value="1"/>
</dbReference>
<accession>G8YBG9</accession>
<keyword evidence="18" id="KW-1185">Reference proteome</keyword>
<keyword evidence="11 13" id="KW-0594">Phospholipid biosynthesis</keyword>
<dbReference type="PANTHER" id="PTHR32138">
    <property type="entry name" value="PHOSPHATIDYLETHANOLAMINE N-METHYLTRANSFERASE"/>
    <property type="match status" value="1"/>
</dbReference>
<feature type="transmembrane region" description="Helical" evidence="13 14">
    <location>
        <begin position="354"/>
        <end position="374"/>
    </location>
</feature>
<comment type="catalytic activity">
    <reaction evidence="13 14">
        <text>a 1,2-diacyl-sn-glycero-3-phosphoethanolamine + S-adenosyl-L-methionine = a 1,2-diacyl-sn-glycero-3-phospho-N-methylethanolamine + S-adenosyl-L-homocysteine + H(+)</text>
        <dbReference type="Rhea" id="RHEA:11164"/>
        <dbReference type="ChEBI" id="CHEBI:15378"/>
        <dbReference type="ChEBI" id="CHEBI:57856"/>
        <dbReference type="ChEBI" id="CHEBI:59789"/>
        <dbReference type="ChEBI" id="CHEBI:64573"/>
        <dbReference type="ChEBI" id="CHEBI:64612"/>
        <dbReference type="EC" id="2.1.1.17"/>
    </reaction>
</comment>
<name>G8YBG9_PICSO</name>
<feature type="transmembrane region" description="Helical" evidence="13 14">
    <location>
        <begin position="63"/>
        <end position="79"/>
    </location>
</feature>
<dbReference type="STRING" id="559304.G8YBG9"/>
<keyword evidence="3 13" id="KW-0489">Methyltransferase</keyword>
<dbReference type="FunCoup" id="G8YBG9">
    <property type="interactions" value="122"/>
</dbReference>
<feature type="transmembrane region" description="Helical" evidence="13 14">
    <location>
        <begin position="170"/>
        <end position="190"/>
    </location>
</feature>
<dbReference type="OMA" id="PPVTHDM"/>
<dbReference type="eggNOG" id="ENOG502QRGH">
    <property type="taxonomic scope" value="Eukaryota"/>
</dbReference>
<reference evidence="17 18" key="1">
    <citation type="journal article" date="2012" name="G3 (Bethesda)">
        <title>Pichia sorbitophila, an interspecies yeast hybrid reveals early steps of genome resolution following polyploidization.</title>
        <authorList>
            <person name="Leh Louis V."/>
            <person name="Despons L."/>
            <person name="Friedrich A."/>
            <person name="Martin T."/>
            <person name="Durrens P."/>
            <person name="Casaregola S."/>
            <person name="Neuveglise C."/>
            <person name="Fairhead C."/>
            <person name="Marck C."/>
            <person name="Cruz J.A."/>
            <person name="Straub M.L."/>
            <person name="Kugler V."/>
            <person name="Sacerdot C."/>
            <person name="Uzunov Z."/>
            <person name="Thierry A."/>
            <person name="Weiss S."/>
            <person name="Bleykasten C."/>
            <person name="De Montigny J."/>
            <person name="Jacques N."/>
            <person name="Jung P."/>
            <person name="Lemaire M."/>
            <person name="Mallet S."/>
            <person name="Morel G."/>
            <person name="Richard G.F."/>
            <person name="Sarkar A."/>
            <person name="Savel G."/>
            <person name="Schacherer J."/>
            <person name="Seret M.L."/>
            <person name="Talla E."/>
            <person name="Samson G."/>
            <person name="Jubin C."/>
            <person name="Poulain J."/>
            <person name="Vacherie B."/>
            <person name="Barbe V."/>
            <person name="Pelletier E."/>
            <person name="Sherman D.J."/>
            <person name="Westhof E."/>
            <person name="Weissenbach J."/>
            <person name="Baret P.V."/>
            <person name="Wincker P."/>
            <person name="Gaillardin C."/>
            <person name="Dujon B."/>
            <person name="Souciet J.L."/>
        </authorList>
    </citation>
    <scope>NUCLEOTIDE SEQUENCE [LARGE SCALE GENOMIC DNA]</scope>
    <source>
        <strain evidence="18">ATCC MYA-4447 / BCRC 22081 / CBS 7064 / NBRC 10061 / NRRL Y-12695</strain>
    </source>
</reference>
<proteinExistence type="inferred from homology"/>
<keyword evidence="7 13" id="KW-0256">Endoplasmic reticulum</keyword>
<dbReference type="InterPro" id="IPR016219">
    <property type="entry name" value="Phosphatid-EA_MeTrfase_fun"/>
</dbReference>
<dbReference type="PIRSF" id="PIRSF000383">
    <property type="entry name" value="PEAMT"/>
    <property type="match status" value="1"/>
</dbReference>
<keyword evidence="6 13" id="KW-0812">Transmembrane</keyword>
<dbReference type="Pfam" id="PF04191">
    <property type="entry name" value="PEMT"/>
    <property type="match status" value="2"/>
</dbReference>
<organism evidence="17 18">
    <name type="scientific">Pichia sorbitophila (strain ATCC MYA-4447 / BCRC 22081 / CBS 7064 / NBRC 10061 / NRRL Y-12695)</name>
    <name type="common">Hybrid yeast</name>
    <dbReference type="NCBI Taxonomy" id="559304"/>
    <lineage>
        <taxon>Eukaryota</taxon>
        <taxon>Fungi</taxon>
        <taxon>Dikarya</taxon>
        <taxon>Ascomycota</taxon>
        <taxon>Saccharomycotina</taxon>
        <taxon>Pichiomycetes</taxon>
        <taxon>Debaryomycetaceae</taxon>
        <taxon>Millerozyma</taxon>
    </lineage>
</organism>
<feature type="compositionally biased region" description="Basic and acidic residues" evidence="15">
    <location>
        <begin position="7"/>
        <end position="16"/>
    </location>
</feature>
<evidence type="ECO:0000259" key="16">
    <source>
        <dbReference type="Pfam" id="PF17751"/>
    </source>
</evidence>
<feature type="transmembrane region" description="Helical" evidence="13 14">
    <location>
        <begin position="386"/>
        <end position="412"/>
    </location>
</feature>
<keyword evidence="5 13" id="KW-0949">S-adenosyl-L-methionine</keyword>
<dbReference type="GO" id="GO:0006656">
    <property type="term" value="P:phosphatidylcholine biosynthetic process"/>
    <property type="evidence" value="ECO:0007669"/>
    <property type="project" value="UniProtKB-UniRule"/>
</dbReference>
<evidence type="ECO:0000256" key="6">
    <source>
        <dbReference type="ARBA" id="ARBA00022692"/>
    </source>
</evidence>
<feature type="transmembrane region" description="Helical" evidence="13 14">
    <location>
        <begin position="202"/>
        <end position="222"/>
    </location>
</feature>
<feature type="transmembrane region" description="Helical" evidence="13 14">
    <location>
        <begin position="471"/>
        <end position="488"/>
    </location>
</feature>
<feature type="domain" description="SKICH" evidence="16">
    <location>
        <begin position="683"/>
        <end position="773"/>
    </location>
</feature>
<evidence type="ECO:0000256" key="11">
    <source>
        <dbReference type="ARBA" id="ARBA00023209"/>
    </source>
</evidence>
<dbReference type="GO" id="GO:0005789">
    <property type="term" value="C:endoplasmic reticulum membrane"/>
    <property type="evidence" value="ECO:0007669"/>
    <property type="project" value="UniProtKB-SubCell"/>
</dbReference>
<dbReference type="OrthoDB" id="4583at2759"/>
<evidence type="ECO:0000256" key="2">
    <source>
        <dbReference type="ARBA" id="ARBA00022516"/>
    </source>
</evidence>
<dbReference type="EMBL" id="FO082050">
    <property type="protein sequence ID" value="CCE82300.1"/>
    <property type="molecule type" value="Genomic_DNA"/>
</dbReference>
<keyword evidence="12 13" id="KW-1208">Phospholipid metabolism</keyword>
<dbReference type="EC" id="2.1.1.17" evidence="13 14"/>
<dbReference type="InParanoid" id="G8YBG9"/>
<comment type="caution">
    <text evidence="13 14">Lacks conserved residue(s) required for the propagation of feature annotation.</text>
</comment>
<keyword evidence="9 13" id="KW-0443">Lipid metabolism</keyword>
<keyword evidence="2 13" id="KW-0444">Lipid biosynthesis</keyword>
<feature type="transmembrane region" description="Helical" evidence="13 14">
    <location>
        <begin position="432"/>
        <end position="451"/>
    </location>
</feature>
<dbReference type="Gene3D" id="2.60.40.2840">
    <property type="match status" value="1"/>
</dbReference>
<dbReference type="InterPro" id="IPR007318">
    <property type="entry name" value="Phopholipid_MeTrfase"/>
</dbReference>